<dbReference type="Proteomes" id="UP000051682">
    <property type="component" value="Unassembled WGS sequence"/>
</dbReference>
<evidence type="ECO:0000313" key="2">
    <source>
        <dbReference type="Proteomes" id="UP000051682"/>
    </source>
</evidence>
<dbReference type="OrthoDB" id="1256335at2"/>
<dbReference type="AlphaFoldDB" id="A0A0Q3K4X1"/>
<keyword evidence="2" id="KW-1185">Reference proteome</keyword>
<dbReference type="RefSeq" id="WP_056016435.1">
    <property type="nucleotide sequence ID" value="NZ_LLYZ01000012.1"/>
</dbReference>
<reference evidence="1 2" key="1">
    <citation type="submission" date="2015-10" db="EMBL/GenBank/DDBJ databases">
        <title>Chryseobacterium aquaticum genome.</title>
        <authorList>
            <person name="Newman J.D."/>
            <person name="Ferguson M.B."/>
            <person name="Miller J.R."/>
        </authorList>
    </citation>
    <scope>NUCLEOTIDE SEQUENCE [LARGE SCALE GENOMIC DNA]</scope>
    <source>
        <strain evidence="1 2">KCTC 12483</strain>
    </source>
</reference>
<name>A0A0Q3K4X1_9FLAO</name>
<organism evidence="1 2">
    <name type="scientific">Chryseobacterium aquaticum</name>
    <dbReference type="NCBI Taxonomy" id="452084"/>
    <lineage>
        <taxon>Bacteria</taxon>
        <taxon>Pseudomonadati</taxon>
        <taxon>Bacteroidota</taxon>
        <taxon>Flavobacteriia</taxon>
        <taxon>Flavobacteriales</taxon>
        <taxon>Weeksellaceae</taxon>
        <taxon>Chryseobacterium group</taxon>
        <taxon>Chryseobacterium</taxon>
    </lineage>
</organism>
<sequence length="140" mass="16378">MKSISIKVAFCKSCKGYCSAIPVDKKDHNHPEIIDQFFYHGEPWFTFDQKTFDKKAQYEGIDVRILDLSVHRIKDNKYCHCSKTKKVSQPTFVSANKKTDLAFFTSDYPEIEVYFQDLYHTYQNFHGLSYSGKHSAESLR</sequence>
<protein>
    <submittedName>
        <fullName evidence="1">Uncharacterized protein</fullName>
    </submittedName>
</protein>
<evidence type="ECO:0000313" key="1">
    <source>
        <dbReference type="EMBL" id="KQK24859.1"/>
    </source>
</evidence>
<dbReference type="EMBL" id="LLYZ01000012">
    <property type="protein sequence ID" value="KQK24859.1"/>
    <property type="molecule type" value="Genomic_DNA"/>
</dbReference>
<comment type="caution">
    <text evidence="1">The sequence shown here is derived from an EMBL/GenBank/DDBJ whole genome shotgun (WGS) entry which is preliminary data.</text>
</comment>
<accession>A0A0Q3K4X1</accession>
<proteinExistence type="predicted"/>
<gene>
    <name evidence="1" type="ORF">AR438_14340</name>
</gene>